<keyword evidence="2" id="KW-0238">DNA-binding</keyword>
<dbReference type="SUPFAM" id="SSF48008">
    <property type="entry name" value="GntR ligand-binding domain-like"/>
    <property type="match status" value="1"/>
</dbReference>
<dbReference type="CDD" id="cd07377">
    <property type="entry name" value="WHTH_GntR"/>
    <property type="match status" value="1"/>
</dbReference>
<dbReference type="InterPro" id="IPR000524">
    <property type="entry name" value="Tscrpt_reg_HTH_GntR"/>
</dbReference>
<dbReference type="PROSITE" id="PS50949">
    <property type="entry name" value="HTH_GNTR"/>
    <property type="match status" value="1"/>
</dbReference>
<comment type="caution">
    <text evidence="5">The sequence shown here is derived from an EMBL/GenBank/DDBJ whole genome shotgun (WGS) entry which is preliminary data.</text>
</comment>
<evidence type="ECO:0000313" key="5">
    <source>
        <dbReference type="EMBL" id="GIJ60996.1"/>
    </source>
</evidence>
<dbReference type="InterPro" id="IPR008920">
    <property type="entry name" value="TF_FadR/GntR_C"/>
</dbReference>
<keyword evidence="6" id="KW-1185">Reference proteome</keyword>
<dbReference type="Pfam" id="PF00392">
    <property type="entry name" value="GntR"/>
    <property type="match status" value="1"/>
</dbReference>
<dbReference type="Gene3D" id="1.10.10.10">
    <property type="entry name" value="Winged helix-like DNA-binding domain superfamily/Winged helix DNA-binding domain"/>
    <property type="match status" value="1"/>
</dbReference>
<proteinExistence type="predicted"/>
<gene>
    <name evidence="5" type="ORF">Vau01_085120</name>
</gene>
<organism evidence="5 6">
    <name type="scientific">Virgisporangium aurantiacum</name>
    <dbReference type="NCBI Taxonomy" id="175570"/>
    <lineage>
        <taxon>Bacteria</taxon>
        <taxon>Bacillati</taxon>
        <taxon>Actinomycetota</taxon>
        <taxon>Actinomycetes</taxon>
        <taxon>Micromonosporales</taxon>
        <taxon>Micromonosporaceae</taxon>
        <taxon>Virgisporangium</taxon>
    </lineage>
</organism>
<keyword evidence="3" id="KW-0804">Transcription</keyword>
<evidence type="ECO:0000313" key="6">
    <source>
        <dbReference type="Proteomes" id="UP000612585"/>
    </source>
</evidence>
<dbReference type="AlphaFoldDB" id="A0A8J3ZG63"/>
<dbReference type="SMART" id="SM00895">
    <property type="entry name" value="FCD"/>
    <property type="match status" value="1"/>
</dbReference>
<evidence type="ECO:0000256" key="1">
    <source>
        <dbReference type="ARBA" id="ARBA00023015"/>
    </source>
</evidence>
<dbReference type="EMBL" id="BOPG01000062">
    <property type="protein sequence ID" value="GIJ60996.1"/>
    <property type="molecule type" value="Genomic_DNA"/>
</dbReference>
<dbReference type="InterPro" id="IPR011711">
    <property type="entry name" value="GntR_C"/>
</dbReference>
<dbReference type="Gene3D" id="1.20.120.530">
    <property type="entry name" value="GntR ligand-binding domain-like"/>
    <property type="match status" value="1"/>
</dbReference>
<evidence type="ECO:0000256" key="2">
    <source>
        <dbReference type="ARBA" id="ARBA00023125"/>
    </source>
</evidence>
<dbReference type="PRINTS" id="PR00035">
    <property type="entry name" value="HTHGNTR"/>
</dbReference>
<keyword evidence="1" id="KW-0805">Transcription regulation</keyword>
<dbReference type="InterPro" id="IPR036390">
    <property type="entry name" value="WH_DNA-bd_sf"/>
</dbReference>
<dbReference type="PANTHER" id="PTHR43537">
    <property type="entry name" value="TRANSCRIPTIONAL REGULATOR, GNTR FAMILY"/>
    <property type="match status" value="1"/>
</dbReference>
<dbReference type="SMART" id="SM00345">
    <property type="entry name" value="HTH_GNTR"/>
    <property type="match status" value="1"/>
</dbReference>
<reference evidence="5" key="1">
    <citation type="submission" date="2021-01" db="EMBL/GenBank/DDBJ databases">
        <title>Whole genome shotgun sequence of Virgisporangium aurantiacum NBRC 16421.</title>
        <authorList>
            <person name="Komaki H."/>
            <person name="Tamura T."/>
        </authorList>
    </citation>
    <scope>NUCLEOTIDE SEQUENCE</scope>
    <source>
        <strain evidence="5">NBRC 16421</strain>
    </source>
</reference>
<feature type="domain" description="HTH gntR-type" evidence="4">
    <location>
        <begin position="11"/>
        <end position="81"/>
    </location>
</feature>
<sequence>MAKELGVTRVRPAYQQVADQLRDRILDGSLTSGDRLPTEIELSEIFGVSRSTVREALRVLASKDLIRTTRGTTGGTFVARVQSNQVSDYLEMSLGLMSGAKDISLDDLLEARECLEVPAAGYAALRREERHVVEMRQAVEREKQARLRGTRFQEQRAFHGVLVDATGNQLLGIMIEPVFRVLQARTAEHDMPAEYWSRIDHEHTQICSFIEAGQVEGAQNAMRKHLATVRQAYEQI</sequence>
<dbReference type="PANTHER" id="PTHR43537:SF5">
    <property type="entry name" value="UXU OPERON TRANSCRIPTIONAL REGULATOR"/>
    <property type="match status" value="1"/>
</dbReference>
<evidence type="ECO:0000259" key="4">
    <source>
        <dbReference type="PROSITE" id="PS50949"/>
    </source>
</evidence>
<dbReference type="GO" id="GO:0003700">
    <property type="term" value="F:DNA-binding transcription factor activity"/>
    <property type="evidence" value="ECO:0007669"/>
    <property type="project" value="InterPro"/>
</dbReference>
<dbReference type="SUPFAM" id="SSF46785">
    <property type="entry name" value="Winged helix' DNA-binding domain"/>
    <property type="match status" value="1"/>
</dbReference>
<dbReference type="RefSeq" id="WP_239152296.1">
    <property type="nucleotide sequence ID" value="NZ_BOPG01000062.1"/>
</dbReference>
<dbReference type="Pfam" id="PF07729">
    <property type="entry name" value="FCD"/>
    <property type="match status" value="1"/>
</dbReference>
<dbReference type="GO" id="GO:0003677">
    <property type="term" value="F:DNA binding"/>
    <property type="evidence" value="ECO:0007669"/>
    <property type="project" value="UniProtKB-KW"/>
</dbReference>
<dbReference type="InterPro" id="IPR036388">
    <property type="entry name" value="WH-like_DNA-bd_sf"/>
</dbReference>
<name>A0A8J3ZG63_9ACTN</name>
<evidence type="ECO:0000256" key="3">
    <source>
        <dbReference type="ARBA" id="ARBA00023163"/>
    </source>
</evidence>
<dbReference type="Proteomes" id="UP000612585">
    <property type="component" value="Unassembled WGS sequence"/>
</dbReference>
<protein>
    <submittedName>
        <fullName evidence="5">GntR family transcriptional regulator</fullName>
    </submittedName>
</protein>
<accession>A0A8J3ZG63</accession>